<proteinExistence type="predicted"/>
<sequence length="223" mass="24551">MIKFMNDVIVKASKTIRKNIKEGKGVPTMLVMMDSNGNSHKLSKKEVAGIFEARNVFILKKGRLPNYVTLNSTANNPLVMDYQNNKYNCCPTSLSMAIQMLYSYKSENVCAKALKTNTAGTAPLDLVSGAKNLGYEVKRISRNKASVKAQLNMGKSVIAHIQTKSATCLGYVGDYGHYVLIYGMSSDNYKIADPTKGIKTCRTGILDKATNGREIHYYSVSPL</sequence>
<feature type="domain" description="Peptidase C39" evidence="1">
    <location>
        <begin position="82"/>
        <end position="203"/>
    </location>
</feature>
<gene>
    <name evidence="2" type="ORF">MBORA_06470</name>
</gene>
<dbReference type="OrthoDB" id="78164at2157"/>
<dbReference type="GO" id="GO:0006508">
    <property type="term" value="P:proteolysis"/>
    <property type="evidence" value="ECO:0007669"/>
    <property type="project" value="InterPro"/>
</dbReference>
<evidence type="ECO:0000259" key="1">
    <source>
        <dbReference type="Pfam" id="PF03412"/>
    </source>
</evidence>
<dbReference type="GO" id="GO:0005524">
    <property type="term" value="F:ATP binding"/>
    <property type="evidence" value="ECO:0007669"/>
    <property type="project" value="InterPro"/>
</dbReference>
<dbReference type="RefSeq" id="WP_042693405.1">
    <property type="nucleotide sequence ID" value="NZ_CABMAB010000021.1"/>
</dbReference>
<dbReference type="Proteomes" id="UP000077428">
    <property type="component" value="Unassembled WGS sequence"/>
</dbReference>
<dbReference type="Pfam" id="PF03412">
    <property type="entry name" value="Peptidase_C39"/>
    <property type="match status" value="1"/>
</dbReference>
<keyword evidence="3" id="KW-1185">Reference proteome</keyword>
<protein>
    <submittedName>
        <fullName evidence="2">Peptidase C39 family protein</fullName>
    </submittedName>
</protein>
<name>A0A166BIX6_METOA</name>
<reference evidence="3" key="1">
    <citation type="journal article" date="2016" name="Genome Announc.">
        <title>Draft Genome Sequences of Methanobrevibacter curvatus DSM11111, Methanobrevibacter cuticularis DSM11139, Methanobrevibacter filiformis DSM11501, and Methanobrevibacter oralis DSM7256.</title>
        <authorList>
            <person name="Poehlein A."/>
            <person name="Seedorf H."/>
        </authorList>
    </citation>
    <scope>NUCLEOTIDE SEQUENCE [LARGE SCALE GENOMIC DNA]</scope>
    <source>
        <strain evidence="3">DSM 7256 / JCM 30027 / ZR</strain>
    </source>
</reference>
<evidence type="ECO:0000313" key="3">
    <source>
        <dbReference type="Proteomes" id="UP000077428"/>
    </source>
</evidence>
<comment type="caution">
    <text evidence="2">The sequence shown here is derived from an EMBL/GenBank/DDBJ whole genome shotgun (WGS) entry which is preliminary data.</text>
</comment>
<dbReference type="PATRIC" id="fig|66851.6.peg.715"/>
<dbReference type="Gene3D" id="3.90.70.10">
    <property type="entry name" value="Cysteine proteinases"/>
    <property type="match status" value="1"/>
</dbReference>
<evidence type="ECO:0000313" key="2">
    <source>
        <dbReference type="EMBL" id="KZX13419.1"/>
    </source>
</evidence>
<accession>A0A166BIX6</accession>
<organism evidence="2 3">
    <name type="scientific">Methanobrevibacter oralis</name>
    <dbReference type="NCBI Taxonomy" id="66851"/>
    <lineage>
        <taxon>Archaea</taxon>
        <taxon>Methanobacteriati</taxon>
        <taxon>Methanobacteriota</taxon>
        <taxon>Methanomada group</taxon>
        <taxon>Methanobacteria</taxon>
        <taxon>Methanobacteriales</taxon>
        <taxon>Methanobacteriaceae</taxon>
        <taxon>Methanobrevibacter</taxon>
    </lineage>
</organism>
<dbReference type="EMBL" id="LWMU01000050">
    <property type="protein sequence ID" value="KZX13419.1"/>
    <property type="molecule type" value="Genomic_DNA"/>
</dbReference>
<dbReference type="InterPro" id="IPR005074">
    <property type="entry name" value="Peptidase_C39"/>
</dbReference>
<dbReference type="GO" id="GO:0008233">
    <property type="term" value="F:peptidase activity"/>
    <property type="evidence" value="ECO:0007669"/>
    <property type="project" value="InterPro"/>
</dbReference>
<dbReference type="SMR" id="A0A166BIX6"/>
<dbReference type="STRING" id="66851.MBORA_06470"/>
<dbReference type="AlphaFoldDB" id="A0A166BIX6"/>
<dbReference type="GO" id="GO:0016020">
    <property type="term" value="C:membrane"/>
    <property type="evidence" value="ECO:0007669"/>
    <property type="project" value="InterPro"/>
</dbReference>